<dbReference type="InterPro" id="IPR056098">
    <property type="entry name" value="Acb2/Tad1_hairpin"/>
</dbReference>
<dbReference type="Proteomes" id="UP000702209">
    <property type="component" value="Unassembled WGS sequence"/>
</dbReference>
<dbReference type="EMBL" id="JADLQX010000024">
    <property type="protein sequence ID" value="MBF6301186.1"/>
    <property type="molecule type" value="Genomic_DNA"/>
</dbReference>
<gene>
    <name evidence="4" type="ORF">IU459_27110</name>
</gene>
<comment type="caution">
    <text evidence="4">The sequence shown here is derived from an EMBL/GenBank/DDBJ whole genome shotgun (WGS) entry which is preliminary data.</text>
</comment>
<dbReference type="Pfam" id="PF24729">
    <property type="entry name" value="Acb2_Tad1_hairpin"/>
    <property type="match status" value="1"/>
</dbReference>
<evidence type="ECO:0000256" key="2">
    <source>
        <dbReference type="SAM" id="MobiDB-lite"/>
    </source>
</evidence>
<organism evidence="4 5">
    <name type="scientific">Nocardia amamiensis</name>
    <dbReference type="NCBI Taxonomy" id="404578"/>
    <lineage>
        <taxon>Bacteria</taxon>
        <taxon>Bacillati</taxon>
        <taxon>Actinomycetota</taxon>
        <taxon>Actinomycetes</taxon>
        <taxon>Mycobacteriales</taxon>
        <taxon>Nocardiaceae</taxon>
        <taxon>Nocardia</taxon>
    </lineage>
</organism>
<keyword evidence="5" id="KW-1185">Reference proteome</keyword>
<evidence type="ECO:0000313" key="5">
    <source>
        <dbReference type="Proteomes" id="UP000702209"/>
    </source>
</evidence>
<evidence type="ECO:0000256" key="1">
    <source>
        <dbReference type="ARBA" id="ARBA00022741"/>
    </source>
</evidence>
<accession>A0ABS0CX66</accession>
<feature type="domain" description="Acb2/Tad1 hairpin" evidence="3">
    <location>
        <begin position="11"/>
        <end position="73"/>
    </location>
</feature>
<reference evidence="4 5" key="1">
    <citation type="submission" date="2020-10" db="EMBL/GenBank/DDBJ databases">
        <title>Identification of Nocardia species via Next-generation sequencing and recognition of intraspecies genetic diversity.</title>
        <authorList>
            <person name="Li P."/>
            <person name="Li P."/>
            <person name="Lu B."/>
        </authorList>
    </citation>
    <scope>NUCLEOTIDE SEQUENCE [LARGE SCALE GENOMIC DNA]</scope>
    <source>
        <strain evidence="4 5">BJ06-0157</strain>
    </source>
</reference>
<keyword evidence="1" id="KW-0547">Nucleotide-binding</keyword>
<proteinExistence type="predicted"/>
<feature type="region of interest" description="Disordered" evidence="2">
    <location>
        <begin position="1"/>
        <end position="30"/>
    </location>
</feature>
<name>A0ABS0CX66_9NOCA</name>
<evidence type="ECO:0000259" key="3">
    <source>
        <dbReference type="Pfam" id="PF24729"/>
    </source>
</evidence>
<sequence length="77" mass="8771">MTSYHDPNSTDDIDNRFNYHPASGDKVTAHEQTRAACRELAHRFDRELPPGREKALALTKLEETMFWANAAIARAKN</sequence>
<protein>
    <recommendedName>
        <fullName evidence="3">Acb2/Tad1 hairpin domain-containing protein</fullName>
    </recommendedName>
</protein>
<evidence type="ECO:0000313" key="4">
    <source>
        <dbReference type="EMBL" id="MBF6301186.1"/>
    </source>
</evidence>
<dbReference type="RefSeq" id="WP_195132413.1">
    <property type="nucleotide sequence ID" value="NZ_JADLQX010000024.1"/>
</dbReference>